<evidence type="ECO:0000256" key="8">
    <source>
        <dbReference type="ARBA" id="ARBA00022842"/>
    </source>
</evidence>
<evidence type="ECO:0000256" key="7">
    <source>
        <dbReference type="ARBA" id="ARBA00022827"/>
    </source>
</evidence>
<keyword evidence="5" id="KW-0808">Transferase</keyword>
<keyword evidence="8" id="KW-0460">Magnesium</keyword>
<dbReference type="GO" id="GO:0016740">
    <property type="term" value="F:transferase activity"/>
    <property type="evidence" value="ECO:0007669"/>
    <property type="project" value="UniProtKB-KW"/>
</dbReference>
<dbReference type="OrthoDB" id="9778595at2"/>
<evidence type="ECO:0000256" key="10">
    <source>
        <dbReference type="ARBA" id="ARBA00048540"/>
    </source>
</evidence>
<evidence type="ECO:0000256" key="5">
    <source>
        <dbReference type="ARBA" id="ARBA00022679"/>
    </source>
</evidence>
<evidence type="ECO:0000313" key="12">
    <source>
        <dbReference type="Proteomes" id="UP000030364"/>
    </source>
</evidence>
<keyword evidence="7" id="KW-0274">FAD</keyword>
<dbReference type="EMBL" id="JPSL02000039">
    <property type="protein sequence ID" value="KGQ21484.1"/>
    <property type="molecule type" value="Genomic_DNA"/>
</dbReference>
<evidence type="ECO:0000313" key="11">
    <source>
        <dbReference type="EMBL" id="KGQ21484.1"/>
    </source>
</evidence>
<dbReference type="PATRIC" id="fig|276.5.peg.1718"/>
<comment type="caution">
    <text evidence="11">The sequence shown here is derived from an EMBL/GenBank/DDBJ whole genome shotgun (WGS) entry which is preliminary data.</text>
</comment>
<protein>
    <recommendedName>
        <fullName evidence="3">FAD:protein FMN transferase</fullName>
        <ecNumber evidence="2">2.7.1.180</ecNumber>
    </recommendedName>
    <alternativeName>
        <fullName evidence="9">Flavin transferase</fullName>
    </alternativeName>
</protein>
<dbReference type="EC" id="2.7.1.180" evidence="2"/>
<gene>
    <name evidence="11" type="ORF">THFILI_08205</name>
</gene>
<accession>A0A0A2X8D2</accession>
<evidence type="ECO:0000256" key="9">
    <source>
        <dbReference type="ARBA" id="ARBA00031306"/>
    </source>
</evidence>
<keyword evidence="12" id="KW-1185">Reference proteome</keyword>
<dbReference type="PANTHER" id="PTHR30040">
    <property type="entry name" value="THIAMINE BIOSYNTHESIS LIPOPROTEIN APBE"/>
    <property type="match status" value="1"/>
</dbReference>
<dbReference type="GO" id="GO:0046872">
    <property type="term" value="F:metal ion binding"/>
    <property type="evidence" value="ECO:0007669"/>
    <property type="project" value="UniProtKB-KW"/>
</dbReference>
<dbReference type="SUPFAM" id="SSF143631">
    <property type="entry name" value="ApbE-like"/>
    <property type="match status" value="1"/>
</dbReference>
<evidence type="ECO:0000256" key="6">
    <source>
        <dbReference type="ARBA" id="ARBA00022723"/>
    </source>
</evidence>
<comment type="catalytic activity">
    <reaction evidence="10">
        <text>L-threonyl-[protein] + FAD = FMN-L-threonyl-[protein] + AMP + H(+)</text>
        <dbReference type="Rhea" id="RHEA:36847"/>
        <dbReference type="Rhea" id="RHEA-COMP:11060"/>
        <dbReference type="Rhea" id="RHEA-COMP:11061"/>
        <dbReference type="ChEBI" id="CHEBI:15378"/>
        <dbReference type="ChEBI" id="CHEBI:30013"/>
        <dbReference type="ChEBI" id="CHEBI:57692"/>
        <dbReference type="ChEBI" id="CHEBI:74257"/>
        <dbReference type="ChEBI" id="CHEBI:456215"/>
        <dbReference type="EC" id="2.7.1.180"/>
    </reaction>
</comment>
<evidence type="ECO:0000256" key="1">
    <source>
        <dbReference type="ARBA" id="ARBA00001946"/>
    </source>
</evidence>
<dbReference type="PANTHER" id="PTHR30040:SF2">
    <property type="entry name" value="FAD:PROTEIN FMN TRANSFERASE"/>
    <property type="match status" value="1"/>
</dbReference>
<dbReference type="Gene3D" id="3.10.520.10">
    <property type="entry name" value="ApbE-like domains"/>
    <property type="match status" value="2"/>
</dbReference>
<comment type="cofactor">
    <cofactor evidence="1">
        <name>Mg(2+)</name>
        <dbReference type="ChEBI" id="CHEBI:18420"/>
    </cofactor>
</comment>
<evidence type="ECO:0000256" key="2">
    <source>
        <dbReference type="ARBA" id="ARBA00011955"/>
    </source>
</evidence>
<proteinExistence type="predicted"/>
<dbReference type="RefSeq" id="WP_038065836.1">
    <property type="nucleotide sequence ID" value="NZ_JPSL02000039.1"/>
</dbReference>
<dbReference type="Proteomes" id="UP000030364">
    <property type="component" value="Unassembled WGS sequence"/>
</dbReference>
<organism evidence="11 12">
    <name type="scientific">Thermus filiformis</name>
    <dbReference type="NCBI Taxonomy" id="276"/>
    <lineage>
        <taxon>Bacteria</taxon>
        <taxon>Thermotogati</taxon>
        <taxon>Deinococcota</taxon>
        <taxon>Deinococci</taxon>
        <taxon>Thermales</taxon>
        <taxon>Thermaceae</taxon>
        <taxon>Thermus</taxon>
    </lineage>
</organism>
<dbReference type="STRING" id="276.THFILI_08205"/>
<keyword evidence="6" id="KW-0479">Metal-binding</keyword>
<keyword evidence="4" id="KW-0285">Flavoprotein</keyword>
<dbReference type="Pfam" id="PF02424">
    <property type="entry name" value="ApbE"/>
    <property type="match status" value="2"/>
</dbReference>
<reference evidence="11 12" key="1">
    <citation type="journal article" date="2015" name="Genome Announc.">
        <title>Draft Genome Sequence of the Thermophile Thermus filiformis ATCC 43280, Producer of Carotenoid-(Di)glucoside-Branched Fatty Acid (Di)esters and Source of Hyperthermostable Enzymes of Biotechnological Interest.</title>
        <authorList>
            <person name="Mandelli F."/>
            <person name="Oliveira Ramires B."/>
            <person name="Couger M.B."/>
            <person name="Paixao D.A."/>
            <person name="Camilo C.M."/>
            <person name="Polikarpov I."/>
            <person name="Prade R."/>
            <person name="Riano-Pachon D.M."/>
            <person name="Squina F.M."/>
        </authorList>
    </citation>
    <scope>NUCLEOTIDE SEQUENCE [LARGE SCALE GENOMIC DNA]</scope>
    <source>
        <strain evidence="11 12">ATCC 43280</strain>
    </source>
</reference>
<dbReference type="AlphaFoldDB" id="A0A0A2X8D2"/>
<sequence length="258" mass="27947">MGRYRMRWEGVLGTFLEVQVETPFPFLASRVFRKVLAEVERLEGVFSRHKESELTRLLERGQGTLSPELAHLLALGLRLMEATGGAFTLSPGFLGVPLELKGERALVHAPLDLDGFAKGYIADRALERAWGPGVAALLVNLGGDLAYRGRRPLRVGVEGPHDNAPPLFTLRLPQGGLAVSGTRFKGEHLRSWRGPVRTPLAGVVAPSAALADALTKAVAVLEEEAWPVLSAFGAEGFFLRDGVHKSPGLARFWEGEDA</sequence>
<name>A0A0A2X8D2_THEFI</name>
<dbReference type="InterPro" id="IPR024932">
    <property type="entry name" value="ApbE"/>
</dbReference>
<evidence type="ECO:0000256" key="4">
    <source>
        <dbReference type="ARBA" id="ARBA00022630"/>
    </source>
</evidence>
<evidence type="ECO:0000256" key="3">
    <source>
        <dbReference type="ARBA" id="ARBA00016337"/>
    </source>
</evidence>
<dbReference type="InterPro" id="IPR003374">
    <property type="entry name" value="ApbE-like_sf"/>
</dbReference>